<dbReference type="InParanoid" id="A0A0Q3S4A5"/>
<reference evidence="4" key="1">
    <citation type="journal article" date="2012" name="Nat. Biotechnol.">
        <title>Reference genome sequence of the model plant Setaria.</title>
        <authorList>
            <person name="Bennetzen J.L."/>
            <person name="Schmutz J."/>
            <person name="Wang H."/>
            <person name="Percifield R."/>
            <person name="Hawkins J."/>
            <person name="Pontaroli A.C."/>
            <person name="Estep M."/>
            <person name="Feng L."/>
            <person name="Vaughn J.N."/>
            <person name="Grimwood J."/>
            <person name="Jenkins J."/>
            <person name="Barry K."/>
            <person name="Lindquist E."/>
            <person name="Hellsten U."/>
            <person name="Deshpande S."/>
            <person name="Wang X."/>
            <person name="Wu X."/>
            <person name="Mitros T."/>
            <person name="Triplett J."/>
            <person name="Yang X."/>
            <person name="Ye C.Y."/>
            <person name="Mauro-Herrera M."/>
            <person name="Wang L."/>
            <person name="Li P."/>
            <person name="Sharma M."/>
            <person name="Sharma R."/>
            <person name="Ronald P.C."/>
            <person name="Panaud O."/>
            <person name="Kellogg E.A."/>
            <person name="Brutnell T.P."/>
            <person name="Doust A.N."/>
            <person name="Tuskan G.A."/>
            <person name="Rokhsar D."/>
            <person name="Devos K.M."/>
        </authorList>
    </citation>
    <scope>NUCLEOTIDE SEQUENCE [LARGE SCALE GENOMIC DNA]</scope>
    <source>
        <strain evidence="4">cv. Yugu1</strain>
    </source>
</reference>
<evidence type="ECO:0000259" key="2">
    <source>
        <dbReference type="Pfam" id="PF03478"/>
    </source>
</evidence>
<evidence type="ECO:0000313" key="4">
    <source>
        <dbReference type="Proteomes" id="UP000004995"/>
    </source>
</evidence>
<keyword evidence="4" id="KW-1185">Reference proteome</keyword>
<sequence>RTTATWSSSPPPSSPPGHPNCVGACIIGSWPDNPALRRLAFWRMRSLSAKPDWLPPVDFEVEDVVYHGVAFHFLTRGEHIRVCEPVLGEGGRMLLLPELKFLQPEGRNYDGLVVRARYLVASGGELLMVVRVFRARLRFPSPTMTTRRTIKARRLSTPGAGASWTRWVLFVGRGCSRSYEVAQYPGFKAGIYFLDDRSFYDEGMMFRGVNEKQYPCNDNGKWSEGPPPGIKGYAPQDSSNNCSPPAWLLP</sequence>
<dbReference type="Gramene" id="KQL14236">
    <property type="protein sequence ID" value="KQL14236"/>
    <property type="gene ID" value="SETIT_025322mg"/>
</dbReference>
<feature type="region of interest" description="Disordered" evidence="1">
    <location>
        <begin position="217"/>
        <end position="250"/>
    </location>
</feature>
<reference evidence="3" key="2">
    <citation type="submission" date="2018-08" db="UniProtKB">
        <authorList>
            <consortium name="EnsemblPlants"/>
        </authorList>
    </citation>
    <scope>IDENTIFICATION</scope>
    <source>
        <strain evidence="3">Yugu1</strain>
    </source>
</reference>
<dbReference type="Pfam" id="PF03478">
    <property type="entry name" value="Beta-prop_KIB1-4"/>
    <property type="match status" value="1"/>
</dbReference>
<organism evidence="3 4">
    <name type="scientific">Setaria italica</name>
    <name type="common">Foxtail millet</name>
    <name type="synonym">Panicum italicum</name>
    <dbReference type="NCBI Taxonomy" id="4555"/>
    <lineage>
        <taxon>Eukaryota</taxon>
        <taxon>Viridiplantae</taxon>
        <taxon>Streptophyta</taxon>
        <taxon>Embryophyta</taxon>
        <taxon>Tracheophyta</taxon>
        <taxon>Spermatophyta</taxon>
        <taxon>Magnoliopsida</taxon>
        <taxon>Liliopsida</taxon>
        <taxon>Poales</taxon>
        <taxon>Poaceae</taxon>
        <taxon>PACMAD clade</taxon>
        <taxon>Panicoideae</taxon>
        <taxon>Panicodae</taxon>
        <taxon>Paniceae</taxon>
        <taxon>Cenchrinae</taxon>
        <taxon>Setaria</taxon>
    </lineage>
</organism>
<protein>
    <recommendedName>
        <fullName evidence="2">KIB1-4 beta-propeller domain-containing protein</fullName>
    </recommendedName>
</protein>
<evidence type="ECO:0000313" key="3">
    <source>
        <dbReference type="EnsemblPlants" id="KQL14236"/>
    </source>
</evidence>
<dbReference type="PANTHER" id="PTHR33110">
    <property type="entry name" value="F-BOX/KELCH-REPEAT PROTEIN-RELATED"/>
    <property type="match status" value="1"/>
</dbReference>
<dbReference type="InterPro" id="IPR005174">
    <property type="entry name" value="KIB1-4_b-propeller"/>
</dbReference>
<dbReference type="PANTHER" id="PTHR33110:SF125">
    <property type="entry name" value="OS05G0570350 PROTEIN"/>
    <property type="match status" value="1"/>
</dbReference>
<dbReference type="eggNOG" id="ENOG502R462">
    <property type="taxonomic scope" value="Eukaryota"/>
</dbReference>
<feature type="domain" description="KIB1-4 beta-propeller" evidence="2">
    <location>
        <begin position="29"/>
        <end position="200"/>
    </location>
</feature>
<evidence type="ECO:0000256" key="1">
    <source>
        <dbReference type="SAM" id="MobiDB-lite"/>
    </source>
</evidence>
<dbReference type="EMBL" id="AGNK02001542">
    <property type="status" value="NOT_ANNOTATED_CDS"/>
    <property type="molecule type" value="Genomic_DNA"/>
</dbReference>
<dbReference type="AlphaFoldDB" id="A0A0Q3S4A5"/>
<name>A0A0Q3S4A5_SETIT</name>
<proteinExistence type="predicted"/>
<accession>A0A0Q3S4A5</accession>
<dbReference type="Proteomes" id="UP000004995">
    <property type="component" value="Unassembled WGS sequence"/>
</dbReference>
<dbReference type="EnsemblPlants" id="KQL14236">
    <property type="protein sequence ID" value="KQL14236"/>
    <property type="gene ID" value="SETIT_025322mg"/>
</dbReference>